<dbReference type="EMBL" id="LT670817">
    <property type="protein sequence ID" value="SHI09420.1"/>
    <property type="molecule type" value="Genomic_DNA"/>
</dbReference>
<dbReference type="PANTHER" id="PTHR42788:SF13">
    <property type="entry name" value="ALIPHATIC SULFONATES IMPORT ATP-BINDING PROTEIN SSUB"/>
    <property type="match status" value="1"/>
</dbReference>
<comment type="similarity">
    <text evidence="1">Belongs to the ABC transporter superfamily.</text>
</comment>
<evidence type="ECO:0000256" key="3">
    <source>
        <dbReference type="ARBA" id="ARBA00022741"/>
    </source>
</evidence>
<dbReference type="GO" id="GO:0016887">
    <property type="term" value="F:ATP hydrolysis activity"/>
    <property type="evidence" value="ECO:0007669"/>
    <property type="project" value="InterPro"/>
</dbReference>
<gene>
    <name evidence="7" type="ORF">SAMN05443248_8128</name>
</gene>
<evidence type="ECO:0000256" key="1">
    <source>
        <dbReference type="ARBA" id="ARBA00005417"/>
    </source>
</evidence>
<evidence type="ECO:0000256" key="4">
    <source>
        <dbReference type="ARBA" id="ARBA00022840"/>
    </source>
</evidence>
<feature type="domain" description="ABC transporter" evidence="6">
    <location>
        <begin position="35"/>
        <end position="267"/>
    </location>
</feature>
<evidence type="ECO:0000313" key="8">
    <source>
        <dbReference type="Proteomes" id="UP000189796"/>
    </source>
</evidence>
<dbReference type="Proteomes" id="UP000189796">
    <property type="component" value="Chromosome I"/>
</dbReference>
<name>A0A1M5YBG2_9BRAD</name>
<dbReference type="PROSITE" id="PS50893">
    <property type="entry name" value="ABC_TRANSPORTER_2"/>
    <property type="match status" value="1"/>
</dbReference>
<evidence type="ECO:0000256" key="2">
    <source>
        <dbReference type="ARBA" id="ARBA00022448"/>
    </source>
</evidence>
<keyword evidence="2" id="KW-0813">Transport</keyword>
<dbReference type="InterPro" id="IPR027417">
    <property type="entry name" value="P-loop_NTPase"/>
</dbReference>
<dbReference type="GO" id="GO:0005524">
    <property type="term" value="F:ATP binding"/>
    <property type="evidence" value="ECO:0007669"/>
    <property type="project" value="UniProtKB-KW"/>
</dbReference>
<organism evidence="7 8">
    <name type="scientific">Bradyrhizobium erythrophlei</name>
    <dbReference type="NCBI Taxonomy" id="1437360"/>
    <lineage>
        <taxon>Bacteria</taxon>
        <taxon>Pseudomonadati</taxon>
        <taxon>Pseudomonadota</taxon>
        <taxon>Alphaproteobacteria</taxon>
        <taxon>Hyphomicrobiales</taxon>
        <taxon>Nitrobacteraceae</taxon>
        <taxon>Bradyrhizobium</taxon>
    </lineage>
</organism>
<evidence type="ECO:0000259" key="6">
    <source>
        <dbReference type="PROSITE" id="PS50893"/>
    </source>
</evidence>
<accession>A0A1M5YBG2</accession>
<dbReference type="CDD" id="cd03293">
    <property type="entry name" value="ABC_NrtD_SsuB_transporters"/>
    <property type="match status" value="1"/>
</dbReference>
<reference evidence="7 8" key="1">
    <citation type="submission" date="2016-11" db="EMBL/GenBank/DDBJ databases">
        <authorList>
            <person name="Jaros S."/>
            <person name="Januszkiewicz K."/>
            <person name="Wedrychowicz H."/>
        </authorList>
    </citation>
    <scope>NUCLEOTIDE SEQUENCE [LARGE SCALE GENOMIC DNA]</scope>
    <source>
        <strain evidence="7 8">GAS138</strain>
    </source>
</reference>
<evidence type="ECO:0000313" key="7">
    <source>
        <dbReference type="EMBL" id="SHI09420.1"/>
    </source>
</evidence>
<dbReference type="InterPro" id="IPR050166">
    <property type="entry name" value="ABC_transporter_ATP-bind"/>
</dbReference>
<comment type="function">
    <text evidence="5">Involved in beta-(1--&gt;2)glucan export. Transmembrane domains (TMD) form a pore in the inner membrane and the ATP-binding domain (NBD) is responsible for energy generation.</text>
</comment>
<dbReference type="InterPro" id="IPR003593">
    <property type="entry name" value="AAA+_ATPase"/>
</dbReference>
<protein>
    <submittedName>
        <fullName evidence="7">NitT/TauT family transport system ATP-binding protein</fullName>
    </submittedName>
</protein>
<dbReference type="InterPro" id="IPR003439">
    <property type="entry name" value="ABC_transporter-like_ATP-bd"/>
</dbReference>
<dbReference type="Gene3D" id="3.40.50.300">
    <property type="entry name" value="P-loop containing nucleotide triphosphate hydrolases"/>
    <property type="match status" value="1"/>
</dbReference>
<keyword evidence="3" id="KW-0547">Nucleotide-binding</keyword>
<proteinExistence type="inferred from homology"/>
<dbReference type="SMART" id="SM00382">
    <property type="entry name" value="AAA"/>
    <property type="match status" value="1"/>
</dbReference>
<dbReference type="AlphaFoldDB" id="A0A1M5YBG2"/>
<dbReference type="InterPro" id="IPR017871">
    <property type="entry name" value="ABC_transporter-like_CS"/>
</dbReference>
<dbReference type="Pfam" id="PF00005">
    <property type="entry name" value="ABC_tran"/>
    <property type="match status" value="1"/>
</dbReference>
<dbReference type="SUPFAM" id="SSF52540">
    <property type="entry name" value="P-loop containing nucleoside triphosphate hydrolases"/>
    <property type="match status" value="1"/>
</dbReference>
<dbReference type="PROSITE" id="PS00211">
    <property type="entry name" value="ABC_TRANSPORTER_1"/>
    <property type="match status" value="1"/>
</dbReference>
<dbReference type="PANTHER" id="PTHR42788">
    <property type="entry name" value="TAURINE IMPORT ATP-BINDING PROTEIN-RELATED"/>
    <property type="match status" value="1"/>
</dbReference>
<keyword evidence="4 7" id="KW-0067">ATP-binding</keyword>
<sequence length="290" mass="31361">MGNLTGFDARTELLMNVSMAKDAPIPGGLRESRLIDIASLDKRFSSRSGEGVVALSSVNLSVAEGEFISVVGPSGCGKTTLLRILAGLEAPTGGKATIAGKPIRGPRDDVSVVFQAATLLPWYNVLENVLLPARLKGDVSAETTARAHDLLKLVELSDFGRKYPFELSGGMQQRVAICRALIRNPKILLMDEPFGALDAMTRETMNVELMRWCSGEKKTVLFITHSIPEAVLLGDRVVVMSPRPGRISSILDVGFKRPRDLKTLALPQFGALCDEVRTIFGAESARARDL</sequence>
<evidence type="ECO:0000256" key="5">
    <source>
        <dbReference type="ARBA" id="ARBA00024722"/>
    </source>
</evidence>